<proteinExistence type="predicted"/>
<evidence type="ECO:0000256" key="1">
    <source>
        <dbReference type="SAM" id="MobiDB-lite"/>
    </source>
</evidence>
<evidence type="ECO:0000313" key="3">
    <source>
        <dbReference type="Proteomes" id="UP000053257"/>
    </source>
</evidence>
<dbReference type="HOGENOM" id="CLU_1195258_0_0_1"/>
<accession>A0A0C3S0G1</accession>
<dbReference type="EMBL" id="KN840481">
    <property type="protein sequence ID" value="KIP08361.1"/>
    <property type="molecule type" value="Genomic_DNA"/>
</dbReference>
<sequence length="232" mass="25681">MATEASERCTYTQAASLVLPLSRWHPDTILFRRRTSVPHISQPPHLRTQSGGYGANDEEDGLSELDADSKEAPNAAALYAFETLVRSSQRVGETLLETWRSELETLMIFLPTPYRVQAALLSLAISAFARDFHANPFWAPSFVLSFTTALFALSVRQWLGAVPDLRCPPARTAAIVRQMPNVVCAESAMADVLPHSLASMIILRGHFGYTFSQTFHEAFGFYVKGCNDTARV</sequence>
<reference evidence="2 3" key="1">
    <citation type="journal article" date="2014" name="PLoS Genet.">
        <title>Analysis of the Phlebiopsis gigantea genome, transcriptome and secretome provides insight into its pioneer colonization strategies of wood.</title>
        <authorList>
            <person name="Hori C."/>
            <person name="Ishida T."/>
            <person name="Igarashi K."/>
            <person name="Samejima M."/>
            <person name="Suzuki H."/>
            <person name="Master E."/>
            <person name="Ferreira P."/>
            <person name="Ruiz-Duenas F.J."/>
            <person name="Held B."/>
            <person name="Canessa P."/>
            <person name="Larrondo L.F."/>
            <person name="Schmoll M."/>
            <person name="Druzhinina I.S."/>
            <person name="Kubicek C.P."/>
            <person name="Gaskell J.A."/>
            <person name="Kersten P."/>
            <person name="St John F."/>
            <person name="Glasner J."/>
            <person name="Sabat G."/>
            <person name="Splinter BonDurant S."/>
            <person name="Syed K."/>
            <person name="Yadav J."/>
            <person name="Mgbeahuruike A.C."/>
            <person name="Kovalchuk A."/>
            <person name="Asiegbu F.O."/>
            <person name="Lackner G."/>
            <person name="Hoffmeister D."/>
            <person name="Rencoret J."/>
            <person name="Gutierrez A."/>
            <person name="Sun H."/>
            <person name="Lindquist E."/>
            <person name="Barry K."/>
            <person name="Riley R."/>
            <person name="Grigoriev I.V."/>
            <person name="Henrissat B."/>
            <person name="Kues U."/>
            <person name="Berka R.M."/>
            <person name="Martinez A.T."/>
            <person name="Covert S.F."/>
            <person name="Blanchette R.A."/>
            <person name="Cullen D."/>
        </authorList>
    </citation>
    <scope>NUCLEOTIDE SEQUENCE [LARGE SCALE GENOMIC DNA]</scope>
    <source>
        <strain evidence="2 3">11061_1 CR5-6</strain>
    </source>
</reference>
<protein>
    <submittedName>
        <fullName evidence="2">Uncharacterized protein</fullName>
    </submittedName>
</protein>
<organism evidence="2 3">
    <name type="scientific">Phlebiopsis gigantea (strain 11061_1 CR5-6)</name>
    <name type="common">White-rot fungus</name>
    <name type="synonym">Peniophora gigantea</name>
    <dbReference type="NCBI Taxonomy" id="745531"/>
    <lineage>
        <taxon>Eukaryota</taxon>
        <taxon>Fungi</taxon>
        <taxon>Dikarya</taxon>
        <taxon>Basidiomycota</taxon>
        <taxon>Agaricomycotina</taxon>
        <taxon>Agaricomycetes</taxon>
        <taxon>Polyporales</taxon>
        <taxon>Phanerochaetaceae</taxon>
        <taxon>Phlebiopsis</taxon>
    </lineage>
</organism>
<gene>
    <name evidence="2" type="ORF">PHLGIDRAFT_12676</name>
</gene>
<dbReference type="AlphaFoldDB" id="A0A0C3S0G1"/>
<dbReference type="Proteomes" id="UP000053257">
    <property type="component" value="Unassembled WGS sequence"/>
</dbReference>
<keyword evidence="3" id="KW-1185">Reference proteome</keyword>
<feature type="region of interest" description="Disordered" evidence="1">
    <location>
        <begin position="40"/>
        <end position="61"/>
    </location>
</feature>
<evidence type="ECO:0000313" key="2">
    <source>
        <dbReference type="EMBL" id="KIP08361.1"/>
    </source>
</evidence>
<name>A0A0C3S0G1_PHLG1</name>